<accession>A0A9E6PY29</accession>
<dbReference type="PROSITE" id="PS51063">
    <property type="entry name" value="HTH_CRP_2"/>
    <property type="match status" value="1"/>
</dbReference>
<dbReference type="SUPFAM" id="SSF51206">
    <property type="entry name" value="cAMP-binding domain-like"/>
    <property type="match status" value="1"/>
</dbReference>
<dbReference type="GO" id="GO:0003700">
    <property type="term" value="F:DNA-binding transcription factor activity"/>
    <property type="evidence" value="ECO:0007669"/>
    <property type="project" value="TreeGrafter"/>
</dbReference>
<dbReference type="Pfam" id="PF00027">
    <property type="entry name" value="cNMP_binding"/>
    <property type="match status" value="1"/>
</dbReference>
<evidence type="ECO:0000259" key="5">
    <source>
        <dbReference type="PROSITE" id="PS51063"/>
    </source>
</evidence>
<evidence type="ECO:0000256" key="1">
    <source>
        <dbReference type="ARBA" id="ARBA00023015"/>
    </source>
</evidence>
<dbReference type="GO" id="GO:0003677">
    <property type="term" value="F:DNA binding"/>
    <property type="evidence" value="ECO:0007669"/>
    <property type="project" value="UniProtKB-KW"/>
</dbReference>
<dbReference type="InterPro" id="IPR014710">
    <property type="entry name" value="RmlC-like_jellyroll"/>
</dbReference>
<dbReference type="PANTHER" id="PTHR24567:SF74">
    <property type="entry name" value="HTH-TYPE TRANSCRIPTIONAL REGULATOR ARCR"/>
    <property type="match status" value="1"/>
</dbReference>
<dbReference type="CDD" id="cd00038">
    <property type="entry name" value="CAP_ED"/>
    <property type="match status" value="1"/>
</dbReference>
<evidence type="ECO:0000256" key="3">
    <source>
        <dbReference type="ARBA" id="ARBA00023163"/>
    </source>
</evidence>
<keyword evidence="7" id="KW-1185">Reference proteome</keyword>
<dbReference type="Proteomes" id="UP000633418">
    <property type="component" value="Chromosome"/>
</dbReference>
<keyword evidence="1" id="KW-0805">Transcription regulation</keyword>
<dbReference type="EMBL" id="CP077095">
    <property type="protein sequence ID" value="QXI39466.1"/>
    <property type="molecule type" value="Genomic_DNA"/>
</dbReference>
<feature type="domain" description="Cyclic nucleotide-binding" evidence="4">
    <location>
        <begin position="13"/>
        <end position="107"/>
    </location>
</feature>
<proteinExistence type="predicted"/>
<reference evidence="6 7" key="2">
    <citation type="journal article" date="2021" name="Microorganisms">
        <title>The Ever-Expanding Pseudomonas Genus: Description of 43 New Species and Partition of the Pseudomonas putida Group.</title>
        <authorList>
            <person name="Girard L."/>
            <person name="Lood C."/>
            <person name="Hofte M."/>
            <person name="Vandamme P."/>
            <person name="Rokni-Zadeh H."/>
            <person name="van Noort V."/>
            <person name="Lavigne R."/>
            <person name="De Mot R."/>
        </authorList>
    </citation>
    <scope>NUCLEOTIDE SEQUENCE [LARGE SCALE GENOMIC DNA]</scope>
    <source>
        <strain evidence="6 7">RW9S1A</strain>
    </source>
</reference>
<evidence type="ECO:0000259" key="4">
    <source>
        <dbReference type="PROSITE" id="PS50042"/>
    </source>
</evidence>
<reference evidence="6 7" key="1">
    <citation type="journal article" date="2020" name="Microorganisms">
        <title>Reliable Identification of Environmental Pseudomonas Isolates Using the rpoD Gene.</title>
        <authorList>
            <consortium name="The Broad Institute Genome Sequencing Platform"/>
            <person name="Girard L."/>
            <person name="Lood C."/>
            <person name="Rokni-Zadeh H."/>
            <person name="van Noort V."/>
            <person name="Lavigne R."/>
            <person name="De Mot R."/>
        </authorList>
    </citation>
    <scope>NUCLEOTIDE SEQUENCE [LARGE SCALE GENOMIC DNA]</scope>
    <source>
        <strain evidence="6 7">RW9S1A</strain>
    </source>
</reference>
<dbReference type="SMART" id="SM00419">
    <property type="entry name" value="HTH_CRP"/>
    <property type="match status" value="1"/>
</dbReference>
<dbReference type="RefSeq" id="WP_186659301.1">
    <property type="nucleotide sequence ID" value="NZ_CP077095.1"/>
</dbReference>
<organism evidence="6 7">
    <name type="scientific">Pseudomonas xantholysinigenes</name>
    <dbReference type="NCBI Taxonomy" id="2745490"/>
    <lineage>
        <taxon>Bacteria</taxon>
        <taxon>Pseudomonadati</taxon>
        <taxon>Pseudomonadota</taxon>
        <taxon>Gammaproteobacteria</taxon>
        <taxon>Pseudomonadales</taxon>
        <taxon>Pseudomonadaceae</taxon>
        <taxon>Pseudomonas</taxon>
    </lineage>
</organism>
<dbReference type="PROSITE" id="PS50042">
    <property type="entry name" value="CNMP_BINDING_3"/>
    <property type="match status" value="1"/>
</dbReference>
<dbReference type="Pfam" id="PF13545">
    <property type="entry name" value="HTH_Crp_2"/>
    <property type="match status" value="1"/>
</dbReference>
<dbReference type="Gene3D" id="1.10.10.10">
    <property type="entry name" value="Winged helix-like DNA-binding domain superfamily/Winged helix DNA-binding domain"/>
    <property type="match status" value="1"/>
</dbReference>
<dbReference type="SMART" id="SM00100">
    <property type="entry name" value="cNMP"/>
    <property type="match status" value="1"/>
</dbReference>
<gene>
    <name evidence="6" type="ORF">HU772_005120</name>
</gene>
<dbReference type="GO" id="GO:0005829">
    <property type="term" value="C:cytosol"/>
    <property type="evidence" value="ECO:0007669"/>
    <property type="project" value="TreeGrafter"/>
</dbReference>
<evidence type="ECO:0000313" key="6">
    <source>
        <dbReference type="EMBL" id="QXI39466.1"/>
    </source>
</evidence>
<dbReference type="AlphaFoldDB" id="A0A9E6PY29"/>
<keyword evidence="2" id="KW-0238">DNA-binding</keyword>
<evidence type="ECO:0000256" key="2">
    <source>
        <dbReference type="ARBA" id="ARBA00023125"/>
    </source>
</evidence>
<dbReference type="Gene3D" id="2.60.120.10">
    <property type="entry name" value="Jelly Rolls"/>
    <property type="match status" value="1"/>
</dbReference>
<dbReference type="InterPro" id="IPR036390">
    <property type="entry name" value="WH_DNA-bd_sf"/>
</dbReference>
<protein>
    <submittedName>
        <fullName evidence="6">Crp/Fnr family transcriptional regulator</fullName>
    </submittedName>
</protein>
<keyword evidence="3" id="KW-0804">Transcription</keyword>
<evidence type="ECO:0000313" key="7">
    <source>
        <dbReference type="Proteomes" id="UP000633418"/>
    </source>
</evidence>
<sequence length="228" mass="25777">MLDPRTQLLHGQWFRQLPITFQDSLLALGRPRELTPGQCLFQRGDAPCGLYAVLEGAMRVGAVSSEGKEALLTLVEPPHWFGEISLFDGQPRTHDAFAEGQTRLLWIPQAPLLEWLAREPACWRELALLMSHKLRWLFVALEQQSLLAAAPRLAHRLLQIAEGYGERDVAQWRLQLSQEQLALMLSLSRQTINQILRNLEQSGVVRLGYGEVEIVDVPRLRALAQHPG</sequence>
<dbReference type="InterPro" id="IPR036388">
    <property type="entry name" value="WH-like_DNA-bd_sf"/>
</dbReference>
<dbReference type="InterPro" id="IPR018490">
    <property type="entry name" value="cNMP-bd_dom_sf"/>
</dbReference>
<dbReference type="InterPro" id="IPR050397">
    <property type="entry name" value="Env_Response_Regulators"/>
</dbReference>
<dbReference type="InterPro" id="IPR012318">
    <property type="entry name" value="HTH_CRP"/>
</dbReference>
<name>A0A9E6PY29_9PSED</name>
<dbReference type="PANTHER" id="PTHR24567">
    <property type="entry name" value="CRP FAMILY TRANSCRIPTIONAL REGULATORY PROTEIN"/>
    <property type="match status" value="1"/>
</dbReference>
<dbReference type="SUPFAM" id="SSF46785">
    <property type="entry name" value="Winged helix' DNA-binding domain"/>
    <property type="match status" value="1"/>
</dbReference>
<feature type="domain" description="HTH crp-type" evidence="5">
    <location>
        <begin position="147"/>
        <end position="218"/>
    </location>
</feature>
<dbReference type="KEGG" id="pxn:HU772_005120"/>
<dbReference type="InterPro" id="IPR000595">
    <property type="entry name" value="cNMP-bd_dom"/>
</dbReference>